<dbReference type="EC" id="1.1.3.6" evidence="16"/>
<dbReference type="Pfam" id="PF05199">
    <property type="entry name" value="GMC_oxred_C"/>
    <property type="match status" value="1"/>
</dbReference>
<evidence type="ECO:0000256" key="1">
    <source>
        <dbReference type="ARBA" id="ARBA00001974"/>
    </source>
</evidence>
<evidence type="ECO:0000256" key="3">
    <source>
        <dbReference type="ARBA" id="ARBA00010790"/>
    </source>
</evidence>
<keyword evidence="7" id="KW-0274">FAD</keyword>
<evidence type="ECO:0000256" key="19">
    <source>
        <dbReference type="ARBA" id="ARBA00051298"/>
    </source>
</evidence>
<keyword evidence="4" id="KW-0964">Secreted</keyword>
<gene>
    <name evidence="22" type="primary">choD</name>
    <name evidence="22" type="ORF">BZL29_0161</name>
</gene>
<keyword evidence="8 22" id="KW-0560">Oxidoreductase</keyword>
<evidence type="ECO:0000256" key="13">
    <source>
        <dbReference type="ARBA" id="ARBA00023235"/>
    </source>
</evidence>
<keyword evidence="11" id="KW-1207">Sterol metabolism</keyword>
<protein>
    <recommendedName>
        <fullName evidence="17">Cholesterol oxidase</fullName>
        <ecNumber evidence="16">1.1.3.6</ecNumber>
        <ecNumber evidence="14">5.3.3.1</ecNumber>
    </recommendedName>
    <alternativeName>
        <fullName evidence="18">Cholesterol isomerase</fullName>
    </alternativeName>
</protein>
<keyword evidence="13" id="KW-0413">Isomerase</keyword>
<dbReference type="GO" id="GO:0004769">
    <property type="term" value="F:steroid Delta-isomerase activity"/>
    <property type="evidence" value="ECO:0007669"/>
    <property type="project" value="UniProtKB-EC"/>
</dbReference>
<evidence type="ECO:0000313" key="23">
    <source>
        <dbReference type="Proteomes" id="UP000188532"/>
    </source>
</evidence>
<accession>A0A1V3XV37</accession>
<dbReference type="GO" id="GO:0016995">
    <property type="term" value="F:cholesterol oxidase activity"/>
    <property type="evidence" value="ECO:0007669"/>
    <property type="project" value="UniProtKB-EC"/>
</dbReference>
<dbReference type="GO" id="GO:0008203">
    <property type="term" value="P:cholesterol metabolic process"/>
    <property type="evidence" value="ECO:0007669"/>
    <property type="project" value="UniProtKB-KW"/>
</dbReference>
<evidence type="ECO:0000256" key="9">
    <source>
        <dbReference type="ARBA" id="ARBA00023026"/>
    </source>
</evidence>
<dbReference type="FunFam" id="3.50.50.60:FF:000231">
    <property type="entry name" value="Cholesterol oxidase ChoD"/>
    <property type="match status" value="1"/>
</dbReference>
<dbReference type="PANTHER" id="PTHR47470">
    <property type="entry name" value="CHOLESTEROL OXIDASE"/>
    <property type="match status" value="1"/>
</dbReference>
<organism evidence="22 23">
    <name type="scientific">Mycobacterium kansasii</name>
    <dbReference type="NCBI Taxonomy" id="1768"/>
    <lineage>
        <taxon>Bacteria</taxon>
        <taxon>Bacillati</taxon>
        <taxon>Actinomycetota</taxon>
        <taxon>Actinomycetes</taxon>
        <taxon>Mycobacteriales</taxon>
        <taxon>Mycobacteriaceae</taxon>
        <taxon>Mycobacterium</taxon>
    </lineage>
</organism>
<evidence type="ECO:0000256" key="8">
    <source>
        <dbReference type="ARBA" id="ARBA00023002"/>
    </source>
</evidence>
<dbReference type="FunFam" id="3.50.50.60:FF:000262">
    <property type="entry name" value="Cholesterol oxidase ChoD"/>
    <property type="match status" value="1"/>
</dbReference>
<evidence type="ECO:0000256" key="10">
    <source>
        <dbReference type="ARBA" id="ARBA00023098"/>
    </source>
</evidence>
<dbReference type="InterPro" id="IPR007867">
    <property type="entry name" value="GMC_OxRtase_C"/>
</dbReference>
<keyword evidence="12" id="KW-0753">Steroid metabolism</keyword>
<evidence type="ECO:0000256" key="11">
    <source>
        <dbReference type="ARBA" id="ARBA00023166"/>
    </source>
</evidence>
<evidence type="ECO:0000256" key="20">
    <source>
        <dbReference type="ARBA" id="ARBA00053020"/>
    </source>
</evidence>
<keyword evidence="5" id="KW-0153">Cholesterol metabolism</keyword>
<evidence type="ECO:0000256" key="7">
    <source>
        <dbReference type="ARBA" id="ARBA00022827"/>
    </source>
</evidence>
<evidence type="ECO:0000259" key="21">
    <source>
        <dbReference type="Pfam" id="PF05199"/>
    </source>
</evidence>
<comment type="similarity">
    <text evidence="3">Belongs to the GMC oxidoreductase family.</text>
</comment>
<sequence length="658" mass="71385">MKPDYDVLIIGSGFGGSVSALRLTEKGYRVGVLEAGRRFSDEEFAKTSWDLRKFLWAPRLGCYGIQRIHPLRNVMILAGAGVGGGSLNYANTLYVPPEPFFKDQQWQHISDWRDELMPHYEQAQRMLGVVKNPTFTDADRIVKEVADEMGFGDTWVPTPVGVFFGPDGTKAPGKTVPDPYFGGAGPARTGCIECGECMTGCRHGAKNTLLKNYLGLAESAGARVIPMTTVKGFEQRADGLWEVRTVRTGSWARRDRRTFTATYLILAAGTWGTQHLLFKMRDAGKLAKLSEKLGVLTRTNSESIVGAARLKVSPELDLTHGVAITSSIHPTPDTHIEPVRYGKGSNAMGLLQTLMTDGTGPEGTDTPRWRQLLQQAGENPRKMIRLLNPRQWSERTVIALVMQHLDNSITTFTKRGKLGIRWYSSKQGHGQPNPTWIPIGNEVTRRIAAKIDGVAGGTWGELFNIPLTAHFLGGAVIGDSPQSGVIDPYHRVYGYPTLFVVDGAAISANLGVNPSLSIAAQAERAASLWPNKGQNDQRPLQGDAYRRLEPIEPEHPVVPAGAPGRCGGCRSIRSARQARSAGSSAGQSQWRAADHAAAPAVHVDGHVAHQGDSVHQPVLVVVVVDGPVLGRPVVPNGHIAPFPVPANRVLRRGDSPLQ</sequence>
<evidence type="ECO:0000256" key="6">
    <source>
        <dbReference type="ARBA" id="ARBA00022630"/>
    </source>
</evidence>
<keyword evidence="10" id="KW-0443">Lipid metabolism</keyword>
<dbReference type="AlphaFoldDB" id="A0A1V3XV37"/>
<dbReference type="EMBL" id="MVBN01000001">
    <property type="protein sequence ID" value="OOK83113.1"/>
    <property type="molecule type" value="Genomic_DNA"/>
</dbReference>
<dbReference type="Gene3D" id="3.50.50.60">
    <property type="entry name" value="FAD/NAD(P)-binding domain"/>
    <property type="match status" value="3"/>
</dbReference>
<keyword evidence="6" id="KW-0285">Flavoprotein</keyword>
<evidence type="ECO:0000256" key="5">
    <source>
        <dbReference type="ARBA" id="ARBA00022548"/>
    </source>
</evidence>
<evidence type="ECO:0000256" key="14">
    <source>
        <dbReference type="ARBA" id="ARBA00038856"/>
    </source>
</evidence>
<evidence type="ECO:0000256" key="15">
    <source>
        <dbReference type="ARBA" id="ARBA00049645"/>
    </source>
</evidence>
<evidence type="ECO:0000256" key="16">
    <source>
        <dbReference type="ARBA" id="ARBA00049723"/>
    </source>
</evidence>
<dbReference type="Pfam" id="PF13450">
    <property type="entry name" value="NAD_binding_8"/>
    <property type="match status" value="1"/>
</dbReference>
<dbReference type="STRING" id="1768.B1T50_20345"/>
<comment type="cofactor">
    <cofactor evidence="1">
        <name>FAD</name>
        <dbReference type="ChEBI" id="CHEBI:57692"/>
    </cofactor>
</comment>
<proteinExistence type="inferred from homology"/>
<reference evidence="22 23" key="1">
    <citation type="submission" date="2017-02" db="EMBL/GenBank/DDBJ databases">
        <title>Complete genome sequences of Mycobacterium kansasii strains isolated from rhesus macaques.</title>
        <authorList>
            <person name="Panda A."/>
            <person name="Nagaraj S."/>
            <person name="Zhao X."/>
            <person name="Tettelin H."/>
            <person name="Detolla L.J."/>
        </authorList>
    </citation>
    <scope>NUCLEOTIDE SEQUENCE [LARGE SCALE GENOMIC DNA]</scope>
    <source>
        <strain evidence="22 23">11-3469</strain>
    </source>
</reference>
<evidence type="ECO:0000313" key="22">
    <source>
        <dbReference type="EMBL" id="OOK83113.1"/>
    </source>
</evidence>
<evidence type="ECO:0000256" key="2">
    <source>
        <dbReference type="ARBA" id="ARBA00004613"/>
    </source>
</evidence>
<dbReference type="PANTHER" id="PTHR47470:SF1">
    <property type="entry name" value="FAD-DEPENDENT OXIDOREDUCTASE 2 FAD BINDING DOMAIN-CONTAINING PROTEIN"/>
    <property type="match status" value="1"/>
</dbReference>
<dbReference type="InterPro" id="IPR036188">
    <property type="entry name" value="FAD/NAD-bd_sf"/>
</dbReference>
<dbReference type="FunFam" id="3.50.50.60:FF:000287">
    <property type="entry name" value="Cholesterol oxidase ChoD"/>
    <property type="match status" value="1"/>
</dbReference>
<evidence type="ECO:0000256" key="12">
    <source>
        <dbReference type="ARBA" id="ARBA00023221"/>
    </source>
</evidence>
<dbReference type="SUPFAM" id="SSF51905">
    <property type="entry name" value="FAD/NAD(P)-binding domain"/>
    <property type="match status" value="1"/>
</dbReference>
<comment type="catalytic activity">
    <reaction evidence="19">
        <text>cholest-5-en-3-one = cholest-4-en-3-one</text>
        <dbReference type="Rhea" id="RHEA:32187"/>
        <dbReference type="ChEBI" id="CHEBI:16175"/>
        <dbReference type="ChEBI" id="CHEBI:63906"/>
        <dbReference type="EC" id="5.3.3.1"/>
    </reaction>
    <physiologicalReaction direction="left-to-right" evidence="19">
        <dbReference type="Rhea" id="RHEA:32188"/>
    </physiologicalReaction>
</comment>
<dbReference type="EC" id="5.3.3.1" evidence="14"/>
<comment type="caution">
    <text evidence="22">The sequence shown here is derived from an EMBL/GenBank/DDBJ whole genome shotgun (WGS) entry which is preliminary data.</text>
</comment>
<keyword evidence="9" id="KW-0843">Virulence</keyword>
<dbReference type="GO" id="GO:0005576">
    <property type="term" value="C:extracellular region"/>
    <property type="evidence" value="ECO:0007669"/>
    <property type="project" value="UniProtKB-SubCell"/>
</dbReference>
<evidence type="ECO:0000256" key="18">
    <source>
        <dbReference type="ARBA" id="ARBA00049778"/>
    </source>
</evidence>
<evidence type="ECO:0000256" key="4">
    <source>
        <dbReference type="ARBA" id="ARBA00022525"/>
    </source>
</evidence>
<evidence type="ECO:0000256" key="17">
    <source>
        <dbReference type="ARBA" id="ARBA00049744"/>
    </source>
</evidence>
<comment type="catalytic activity">
    <reaction evidence="20">
        <text>cholesterol + O2 = cholest-5-en-3-one + H2O2</text>
        <dbReference type="Rhea" id="RHEA:32183"/>
        <dbReference type="ChEBI" id="CHEBI:15379"/>
        <dbReference type="ChEBI" id="CHEBI:16113"/>
        <dbReference type="ChEBI" id="CHEBI:16240"/>
        <dbReference type="ChEBI" id="CHEBI:63906"/>
        <dbReference type="EC" id="1.1.3.6"/>
    </reaction>
    <physiologicalReaction direction="left-to-right" evidence="20">
        <dbReference type="Rhea" id="RHEA:32184"/>
    </physiologicalReaction>
</comment>
<name>A0A1V3XV37_MYCKA</name>
<comment type="subcellular location">
    <subcellularLocation>
        <location evidence="2">Secreted</location>
    </subcellularLocation>
</comment>
<comment type="pathway">
    <text evidence="15">Steroid metabolism; cholesterol degradation.</text>
</comment>
<dbReference type="InterPro" id="IPR052542">
    <property type="entry name" value="Cholesterol_Oxidase"/>
</dbReference>
<dbReference type="Proteomes" id="UP000188532">
    <property type="component" value="Unassembled WGS sequence"/>
</dbReference>
<feature type="domain" description="Glucose-methanol-choline oxidoreductase C-terminal" evidence="21">
    <location>
        <begin position="468"/>
        <end position="522"/>
    </location>
</feature>